<evidence type="ECO:0000313" key="2">
    <source>
        <dbReference type="Proteomes" id="UP000824190"/>
    </source>
</evidence>
<dbReference type="AlphaFoldDB" id="A0A9D1UKX3"/>
<organism evidence="1 2">
    <name type="scientific">Candidatus Corynebacterium avicola</name>
    <dbReference type="NCBI Taxonomy" id="2838527"/>
    <lineage>
        <taxon>Bacteria</taxon>
        <taxon>Bacillati</taxon>
        <taxon>Actinomycetota</taxon>
        <taxon>Actinomycetes</taxon>
        <taxon>Mycobacteriales</taxon>
        <taxon>Corynebacteriaceae</taxon>
        <taxon>Corynebacterium</taxon>
    </lineage>
</organism>
<dbReference type="Proteomes" id="UP000824190">
    <property type="component" value="Unassembled WGS sequence"/>
</dbReference>
<dbReference type="EMBL" id="DXGC01000057">
    <property type="protein sequence ID" value="HIW91183.1"/>
    <property type="molecule type" value="Genomic_DNA"/>
</dbReference>
<evidence type="ECO:0000313" key="1">
    <source>
        <dbReference type="EMBL" id="HIW91183.1"/>
    </source>
</evidence>
<gene>
    <name evidence="1" type="ORF">H9870_05945</name>
</gene>
<reference evidence="1" key="1">
    <citation type="journal article" date="2021" name="PeerJ">
        <title>Extensive microbial diversity within the chicken gut microbiome revealed by metagenomics and culture.</title>
        <authorList>
            <person name="Gilroy R."/>
            <person name="Ravi A."/>
            <person name="Getino M."/>
            <person name="Pursley I."/>
            <person name="Horton D.L."/>
            <person name="Alikhan N.F."/>
            <person name="Baker D."/>
            <person name="Gharbi K."/>
            <person name="Hall N."/>
            <person name="Watson M."/>
            <person name="Adriaenssens E.M."/>
            <person name="Foster-Nyarko E."/>
            <person name="Jarju S."/>
            <person name="Secka A."/>
            <person name="Antonio M."/>
            <person name="Oren A."/>
            <person name="Chaudhuri R.R."/>
            <person name="La Ragione R."/>
            <person name="Hildebrand F."/>
            <person name="Pallen M.J."/>
        </authorList>
    </citation>
    <scope>NUCLEOTIDE SEQUENCE</scope>
    <source>
        <strain evidence="1">CHK32-1732</strain>
    </source>
</reference>
<proteinExistence type="predicted"/>
<accession>A0A9D1UKX3</accession>
<protein>
    <submittedName>
        <fullName evidence="1">Uncharacterized protein</fullName>
    </submittedName>
</protein>
<name>A0A9D1UKX3_9CORY</name>
<comment type="caution">
    <text evidence="1">The sequence shown here is derived from an EMBL/GenBank/DDBJ whole genome shotgun (WGS) entry which is preliminary data.</text>
</comment>
<sequence length="140" mass="15460">MDTELNSVNEDLLGKIATQLGVERGAKDILLAYLSRGEDVYNVKALVQSVEIDVDSGSFNSLDYESQYDDLAARLDGEELDRETSDRDVLAYSVIDAIDQMKLETEPVDVLAVCSEALIDSSYSEEELEEDLRTILNSGS</sequence>
<reference evidence="1" key="2">
    <citation type="submission" date="2021-04" db="EMBL/GenBank/DDBJ databases">
        <authorList>
            <person name="Gilroy R."/>
        </authorList>
    </citation>
    <scope>NUCLEOTIDE SEQUENCE</scope>
    <source>
        <strain evidence="1">CHK32-1732</strain>
    </source>
</reference>